<name>A0A9X1FY12_9RHOB</name>
<feature type="transmembrane region" description="Helical" evidence="1">
    <location>
        <begin position="351"/>
        <end position="373"/>
    </location>
</feature>
<sequence length="490" mass="51182">MSILTEALALVLQADVLITVILASLLGLTIGAIPGLTAVMGVALLIPITFFMDPVPAISAIAALAAMAIFAGDIPGALLRIPGTPASAAYVQDAHAMAKQGQPERALGLSMAAACVGGVIGVILLMVAAPLLAKFATNFSSVEYFWLALLGLSCAAIVSTGAPLKGVLSLLFGLWVASIGIDEVAGQPRFTFGSTELMGGVSFIPAMIGMFAIPEILRNITQTQTKITPPTMGPVFRGLGTTLARRRTNLLRGSLTGSMIGALPGAGADIAAWVAYAVAKRRSKTPEKFGEGHDEGIIEAGAANNGALSSAWVPTLVFGIPGDSITAIVIGVLYLKGLEPGPIIFTKTPELVYAIFIAFFLANLLLIPFGWLIIRASRHLLTIKAAYYLPVVFACCIVGSFAINNTAFGVVVMLLFGLIGWLFEENGIPVAPAILGIVLGGMLEFNFVTSMLKSDGDLLIFVSRPIATALGLTVLAVWIWPLVKLVRIRT</sequence>
<feature type="transmembrane region" description="Helical" evidence="1">
    <location>
        <begin position="430"/>
        <end position="452"/>
    </location>
</feature>
<feature type="transmembrane region" description="Helical" evidence="1">
    <location>
        <begin position="197"/>
        <end position="217"/>
    </location>
</feature>
<dbReference type="Pfam" id="PF01970">
    <property type="entry name" value="TctA"/>
    <property type="match status" value="1"/>
</dbReference>
<dbReference type="PANTHER" id="PTHR35342:SF5">
    <property type="entry name" value="TRICARBOXYLIC TRANSPORT PROTEIN"/>
    <property type="match status" value="1"/>
</dbReference>
<dbReference type="RefSeq" id="WP_219505597.1">
    <property type="nucleotide sequence ID" value="NZ_JAHXDN010000005.1"/>
</dbReference>
<gene>
    <name evidence="3" type="ORF">KX928_18315</name>
</gene>
<evidence type="ECO:0000256" key="1">
    <source>
        <dbReference type="SAM" id="Phobius"/>
    </source>
</evidence>
<dbReference type="PANTHER" id="PTHR35342">
    <property type="entry name" value="TRICARBOXYLIC TRANSPORT PROTEIN"/>
    <property type="match status" value="1"/>
</dbReference>
<protein>
    <submittedName>
        <fullName evidence="3">Tripartite tricarboxylate transporter permease</fullName>
    </submittedName>
</protein>
<keyword evidence="1" id="KW-0472">Membrane</keyword>
<dbReference type="Proteomes" id="UP001138661">
    <property type="component" value="Unassembled WGS sequence"/>
</dbReference>
<feature type="transmembrane region" description="Helical" evidence="1">
    <location>
        <begin position="385"/>
        <end position="401"/>
    </location>
</feature>
<reference evidence="3" key="1">
    <citation type="submission" date="2021-07" db="EMBL/GenBank/DDBJ databases">
        <title>Roseobacter insulae sp. nov., isolated from a tidal flat.</title>
        <authorList>
            <person name="Park S."/>
            <person name="Yoon J.-H."/>
        </authorList>
    </citation>
    <scope>NUCLEOTIDE SEQUENCE</scope>
    <source>
        <strain evidence="3">YSTF-M11</strain>
    </source>
</reference>
<keyword evidence="1" id="KW-0812">Transmembrane</keyword>
<dbReference type="AlphaFoldDB" id="A0A9X1FY12"/>
<keyword evidence="1" id="KW-1133">Transmembrane helix</keyword>
<feature type="domain" description="DUF112" evidence="2">
    <location>
        <begin position="17"/>
        <end position="435"/>
    </location>
</feature>
<organism evidence="3 4">
    <name type="scientific">Roseobacter insulae</name>
    <dbReference type="NCBI Taxonomy" id="2859783"/>
    <lineage>
        <taxon>Bacteria</taxon>
        <taxon>Pseudomonadati</taxon>
        <taxon>Pseudomonadota</taxon>
        <taxon>Alphaproteobacteria</taxon>
        <taxon>Rhodobacterales</taxon>
        <taxon>Roseobacteraceae</taxon>
        <taxon>Roseobacter</taxon>
    </lineage>
</organism>
<feature type="transmembrane region" description="Helical" evidence="1">
    <location>
        <begin position="144"/>
        <end position="177"/>
    </location>
</feature>
<dbReference type="InterPro" id="IPR002823">
    <property type="entry name" value="DUF112_TM"/>
</dbReference>
<evidence type="ECO:0000259" key="2">
    <source>
        <dbReference type="Pfam" id="PF01970"/>
    </source>
</evidence>
<feature type="transmembrane region" description="Helical" evidence="1">
    <location>
        <begin position="107"/>
        <end position="132"/>
    </location>
</feature>
<evidence type="ECO:0000313" key="4">
    <source>
        <dbReference type="Proteomes" id="UP001138661"/>
    </source>
</evidence>
<feature type="transmembrane region" description="Helical" evidence="1">
    <location>
        <begin position="58"/>
        <end position="78"/>
    </location>
</feature>
<feature type="transmembrane region" description="Helical" evidence="1">
    <location>
        <begin position="407"/>
        <end position="423"/>
    </location>
</feature>
<dbReference type="EMBL" id="JAHXDN010000005">
    <property type="protein sequence ID" value="MBW4709747.1"/>
    <property type="molecule type" value="Genomic_DNA"/>
</dbReference>
<feature type="transmembrane region" description="Helical" evidence="1">
    <location>
        <begin position="255"/>
        <end position="279"/>
    </location>
</feature>
<accession>A0A9X1FY12</accession>
<keyword evidence="4" id="KW-1185">Reference proteome</keyword>
<proteinExistence type="predicted"/>
<feature type="transmembrane region" description="Helical" evidence="1">
    <location>
        <begin position="458"/>
        <end position="483"/>
    </location>
</feature>
<comment type="caution">
    <text evidence="3">The sequence shown here is derived from an EMBL/GenBank/DDBJ whole genome shotgun (WGS) entry which is preliminary data.</text>
</comment>
<evidence type="ECO:0000313" key="3">
    <source>
        <dbReference type="EMBL" id="MBW4709747.1"/>
    </source>
</evidence>